<gene>
    <name evidence="3" type="ORF">F6X53_14090</name>
</gene>
<protein>
    <submittedName>
        <fullName evidence="3">Rhodanese</fullName>
    </submittedName>
</protein>
<dbReference type="PROSITE" id="PS50206">
    <property type="entry name" value="RHODANESE_3"/>
    <property type="match status" value="1"/>
</dbReference>
<evidence type="ECO:0000259" key="2">
    <source>
        <dbReference type="PROSITE" id="PS50206"/>
    </source>
</evidence>
<dbReference type="Gene3D" id="3.40.250.10">
    <property type="entry name" value="Rhodanese-like domain"/>
    <property type="match status" value="1"/>
</dbReference>
<sequence>MRRSAEAALRGVAILAAALVLAAAPADSPVNVPEPDGIWTGPQRGYTPATLAGATVIDINGLDALLPEGPVLLDVSLADRKPEGFPADRPWLPAHRSVPGAVWMPNAGAAPMAPAQEALFYRRVEDLTGGDKAKPIVTFCHPECWGSWNVAKRLVLKGYTRVHWFPEGIEGWQDKHETAILRADPAWSAKSAGDAQR</sequence>
<dbReference type="SUPFAM" id="SSF52821">
    <property type="entry name" value="Rhodanese/Cell cycle control phosphatase"/>
    <property type="match status" value="1"/>
</dbReference>
<evidence type="ECO:0000313" key="4">
    <source>
        <dbReference type="Proteomes" id="UP000474159"/>
    </source>
</evidence>
<dbReference type="Pfam" id="PF00581">
    <property type="entry name" value="Rhodanese"/>
    <property type="match status" value="1"/>
</dbReference>
<evidence type="ECO:0000256" key="1">
    <source>
        <dbReference type="SAM" id="SignalP"/>
    </source>
</evidence>
<dbReference type="RefSeq" id="WP_151000818.1">
    <property type="nucleotide sequence ID" value="NZ_BPQY01000285.1"/>
</dbReference>
<dbReference type="InterPro" id="IPR036873">
    <property type="entry name" value="Rhodanese-like_dom_sf"/>
</dbReference>
<feature type="chain" id="PRO_5026904139" evidence="1">
    <location>
        <begin position="23"/>
        <end position="197"/>
    </location>
</feature>
<dbReference type="NCBIfam" id="TIGR03865">
    <property type="entry name" value="PQQ_CXXCW"/>
    <property type="match status" value="1"/>
</dbReference>
<keyword evidence="1" id="KW-0732">Signal</keyword>
<keyword evidence="4" id="KW-1185">Reference proteome</keyword>
<reference evidence="3 4" key="1">
    <citation type="submission" date="2019-09" db="EMBL/GenBank/DDBJ databases">
        <title>YIM 48816 draft genome.</title>
        <authorList>
            <person name="Jiang L."/>
        </authorList>
    </citation>
    <scope>NUCLEOTIDE SEQUENCE [LARGE SCALE GENOMIC DNA]</scope>
    <source>
        <strain evidence="3 4">YIM 48816</strain>
    </source>
</reference>
<dbReference type="OrthoDB" id="176845at2"/>
<dbReference type="Proteomes" id="UP000474159">
    <property type="component" value="Unassembled WGS sequence"/>
</dbReference>
<dbReference type="CDD" id="cd00158">
    <property type="entry name" value="RHOD"/>
    <property type="match status" value="1"/>
</dbReference>
<feature type="signal peptide" evidence="1">
    <location>
        <begin position="1"/>
        <end position="22"/>
    </location>
</feature>
<name>A0A6L3SX82_9HYPH</name>
<dbReference type="InterPro" id="IPR001763">
    <property type="entry name" value="Rhodanese-like_dom"/>
</dbReference>
<comment type="caution">
    <text evidence="3">The sequence shown here is derived from an EMBL/GenBank/DDBJ whole genome shotgun (WGS) entry which is preliminary data.</text>
</comment>
<accession>A0A6L3SX82</accession>
<dbReference type="InterPro" id="IPR022376">
    <property type="entry name" value="PQQ_CXXCW"/>
</dbReference>
<dbReference type="EMBL" id="VZZK01000013">
    <property type="protein sequence ID" value="KAB1078526.1"/>
    <property type="molecule type" value="Genomic_DNA"/>
</dbReference>
<organism evidence="3 4">
    <name type="scientific">Methylobacterium soli</name>
    <dbReference type="NCBI Taxonomy" id="553447"/>
    <lineage>
        <taxon>Bacteria</taxon>
        <taxon>Pseudomonadati</taxon>
        <taxon>Pseudomonadota</taxon>
        <taxon>Alphaproteobacteria</taxon>
        <taxon>Hyphomicrobiales</taxon>
        <taxon>Methylobacteriaceae</taxon>
        <taxon>Methylobacterium</taxon>
    </lineage>
</organism>
<feature type="domain" description="Rhodanese" evidence="2">
    <location>
        <begin position="66"/>
        <end position="181"/>
    </location>
</feature>
<evidence type="ECO:0000313" key="3">
    <source>
        <dbReference type="EMBL" id="KAB1078526.1"/>
    </source>
</evidence>
<proteinExistence type="predicted"/>
<dbReference type="AlphaFoldDB" id="A0A6L3SX82"/>